<feature type="transmembrane region" description="Helical" evidence="1">
    <location>
        <begin position="14"/>
        <end position="35"/>
    </location>
</feature>
<feature type="transmembrane region" description="Helical" evidence="1">
    <location>
        <begin position="154"/>
        <end position="179"/>
    </location>
</feature>
<keyword evidence="1" id="KW-1133">Transmembrane helix</keyword>
<protein>
    <recommendedName>
        <fullName evidence="4">O-antigen ligase like membrane protein</fullName>
    </recommendedName>
</protein>
<dbReference type="RefSeq" id="WP_380818165.1">
    <property type="nucleotide sequence ID" value="NZ_JBHTJN010000001.1"/>
</dbReference>
<dbReference type="EMBL" id="JBHTJN010000001">
    <property type="protein sequence ID" value="MFD0965448.1"/>
    <property type="molecule type" value="Genomic_DNA"/>
</dbReference>
<comment type="caution">
    <text evidence="2">The sequence shown here is derived from an EMBL/GenBank/DDBJ whole genome shotgun (WGS) entry which is preliminary data.</text>
</comment>
<feature type="transmembrane region" description="Helical" evidence="1">
    <location>
        <begin position="336"/>
        <end position="354"/>
    </location>
</feature>
<sequence>MSAIFNFFYIYDPWLFHFFRMAFFSGFVALFFLIIKLYRNKQIQGIFIPLDNLVVIIILIMFSFIPLLLNRSKDLSVVIQYTKFLIFFICAVGIYNLFYYFPNGKFTLIRDLKIGVIVQFCVGILSLIGISFITEFALSTNALLVRFYGSEQEYRLYNITSSAFFQLSVFYLFLLNFLLAYNKKYNNINPIFLFLILFIGLISGRTFIMLSIVSISFYFKKEYILPLLAFFMTCLFLAINFSQHKYVAHALEPLINLINDHSLHSSSTDILIRKHLFLPEIKQILIGDGYYFTEQGKYYGHTDSGFLRQILYGGFSYLIICFLFTAYFVYKVATNWFDGSKVFILSTLLILSILNVKADTYAFPNLMMMFLIFLSFFGHNSKFSIVLAGRK</sequence>
<evidence type="ECO:0008006" key="4">
    <source>
        <dbReference type="Google" id="ProtNLM"/>
    </source>
</evidence>
<proteinExistence type="predicted"/>
<feature type="transmembrane region" description="Helical" evidence="1">
    <location>
        <begin position="223"/>
        <end position="241"/>
    </location>
</feature>
<accession>A0ABW3I6X2</accession>
<reference evidence="3" key="1">
    <citation type="journal article" date="2019" name="Int. J. Syst. Evol. Microbiol.">
        <title>The Global Catalogue of Microorganisms (GCM) 10K type strain sequencing project: providing services to taxonomists for standard genome sequencing and annotation.</title>
        <authorList>
            <consortium name="The Broad Institute Genomics Platform"/>
            <consortium name="The Broad Institute Genome Sequencing Center for Infectious Disease"/>
            <person name="Wu L."/>
            <person name="Ma J."/>
        </authorList>
    </citation>
    <scope>NUCLEOTIDE SEQUENCE [LARGE SCALE GENOMIC DNA]</scope>
    <source>
        <strain evidence="3">CCUG 61707</strain>
    </source>
</reference>
<dbReference type="Proteomes" id="UP001596996">
    <property type="component" value="Unassembled WGS sequence"/>
</dbReference>
<organism evidence="2 3">
    <name type="scientific">Seminibacterium arietis</name>
    <dbReference type="NCBI Taxonomy" id="1173502"/>
    <lineage>
        <taxon>Bacteria</taxon>
        <taxon>Pseudomonadati</taxon>
        <taxon>Pseudomonadota</taxon>
        <taxon>Gammaproteobacteria</taxon>
        <taxon>Pasteurellales</taxon>
        <taxon>Pasteurellaceae</taxon>
        <taxon>Seminibacterium</taxon>
    </lineage>
</organism>
<evidence type="ECO:0000313" key="2">
    <source>
        <dbReference type="EMBL" id="MFD0965448.1"/>
    </source>
</evidence>
<name>A0ABW3I6X2_9PAST</name>
<evidence type="ECO:0000313" key="3">
    <source>
        <dbReference type="Proteomes" id="UP001596996"/>
    </source>
</evidence>
<feature type="transmembrane region" description="Helical" evidence="1">
    <location>
        <begin position="310"/>
        <end position="330"/>
    </location>
</feature>
<gene>
    <name evidence="2" type="ORF">ACFQ02_01015</name>
</gene>
<feature type="transmembrane region" description="Helical" evidence="1">
    <location>
        <begin position="81"/>
        <end position="102"/>
    </location>
</feature>
<feature type="transmembrane region" description="Helical" evidence="1">
    <location>
        <begin position="361"/>
        <end position="378"/>
    </location>
</feature>
<feature type="transmembrane region" description="Helical" evidence="1">
    <location>
        <begin position="47"/>
        <end position="69"/>
    </location>
</feature>
<keyword evidence="1" id="KW-0472">Membrane</keyword>
<feature type="transmembrane region" description="Helical" evidence="1">
    <location>
        <begin position="191"/>
        <end position="217"/>
    </location>
</feature>
<feature type="transmembrane region" description="Helical" evidence="1">
    <location>
        <begin position="114"/>
        <end position="134"/>
    </location>
</feature>
<keyword evidence="3" id="KW-1185">Reference proteome</keyword>
<evidence type="ECO:0000256" key="1">
    <source>
        <dbReference type="SAM" id="Phobius"/>
    </source>
</evidence>
<keyword evidence="1" id="KW-0812">Transmembrane</keyword>